<accession>A0A5B7B1Q1</accession>
<protein>
    <submittedName>
        <fullName evidence="1">Uncharacterized protein</fullName>
    </submittedName>
</protein>
<proteinExistence type="predicted"/>
<evidence type="ECO:0000313" key="1">
    <source>
        <dbReference type="EMBL" id="MPA62782.1"/>
    </source>
</evidence>
<reference evidence="1" key="1">
    <citation type="submission" date="2019-08" db="EMBL/GenBank/DDBJ databases">
        <title>Reference gene set and small RNA set construction with multiple tissues from Davidia involucrata Baill.</title>
        <authorList>
            <person name="Yang H."/>
            <person name="Zhou C."/>
            <person name="Li G."/>
            <person name="Wang J."/>
            <person name="Gao P."/>
            <person name="Wang M."/>
            <person name="Wang R."/>
            <person name="Zhao Y."/>
        </authorList>
    </citation>
    <scope>NUCLEOTIDE SEQUENCE</scope>
    <source>
        <tissue evidence="1">Mixed with DoveR01_LX</tissue>
    </source>
</reference>
<gene>
    <name evidence="1" type="ORF">Din_032223</name>
</gene>
<sequence>MSSLINVASRSSTILYKVNPITITGSQLPYNSKDMEKAPFKMAFLFILLVTASDMPFSRIPIRATARGPFRCPRMIDCPSVCQGFANCCVNGECICEKCHNETVVEAKILH</sequence>
<dbReference type="AlphaFoldDB" id="A0A5B7B1Q1"/>
<name>A0A5B7B1Q1_DAVIN</name>
<dbReference type="EMBL" id="GHES01032223">
    <property type="protein sequence ID" value="MPA62782.1"/>
    <property type="molecule type" value="Transcribed_RNA"/>
</dbReference>
<organism evidence="1">
    <name type="scientific">Davidia involucrata</name>
    <name type="common">Dove tree</name>
    <dbReference type="NCBI Taxonomy" id="16924"/>
    <lineage>
        <taxon>Eukaryota</taxon>
        <taxon>Viridiplantae</taxon>
        <taxon>Streptophyta</taxon>
        <taxon>Embryophyta</taxon>
        <taxon>Tracheophyta</taxon>
        <taxon>Spermatophyta</taxon>
        <taxon>Magnoliopsida</taxon>
        <taxon>eudicotyledons</taxon>
        <taxon>Gunneridae</taxon>
        <taxon>Pentapetalae</taxon>
        <taxon>asterids</taxon>
        <taxon>Cornales</taxon>
        <taxon>Nyssaceae</taxon>
        <taxon>Davidia</taxon>
    </lineage>
</organism>